<dbReference type="InterPro" id="IPR003856">
    <property type="entry name" value="LPS_length_determ_N"/>
</dbReference>
<evidence type="ECO:0000313" key="9">
    <source>
        <dbReference type="EMBL" id="ATQ42690.1"/>
    </source>
</evidence>
<evidence type="ECO:0000256" key="3">
    <source>
        <dbReference type="ARBA" id="ARBA00022692"/>
    </source>
</evidence>
<name>A0A2D2AXE0_9CAUL</name>
<proteinExistence type="predicted"/>
<dbReference type="GO" id="GO:0005886">
    <property type="term" value="C:plasma membrane"/>
    <property type="evidence" value="ECO:0007669"/>
    <property type="project" value="UniProtKB-SubCell"/>
</dbReference>
<dbReference type="InterPro" id="IPR050445">
    <property type="entry name" value="Bact_polysacc_biosynth/exp"/>
</dbReference>
<feature type="domain" description="Polysaccharide chain length determinant N-terminal" evidence="8">
    <location>
        <begin position="32"/>
        <end position="118"/>
    </location>
</feature>
<evidence type="ECO:0000313" key="10">
    <source>
        <dbReference type="Proteomes" id="UP000228945"/>
    </source>
</evidence>
<protein>
    <submittedName>
        <fullName evidence="9">Lipopolysaccharide biosynthesis protein</fullName>
    </submittedName>
</protein>
<dbReference type="PANTHER" id="PTHR32309">
    <property type="entry name" value="TYROSINE-PROTEIN KINASE"/>
    <property type="match status" value="1"/>
</dbReference>
<evidence type="ECO:0000256" key="1">
    <source>
        <dbReference type="ARBA" id="ARBA00004651"/>
    </source>
</evidence>
<reference evidence="9 10" key="1">
    <citation type="submission" date="2017-10" db="EMBL/GenBank/DDBJ databases">
        <title>Genome sequence of Caulobacter mirabilis FWC38.</title>
        <authorList>
            <person name="Fiebig A."/>
            <person name="Crosson S."/>
        </authorList>
    </citation>
    <scope>NUCLEOTIDE SEQUENCE [LARGE SCALE GENOMIC DNA]</scope>
    <source>
        <strain evidence="9 10">FWC 38</strain>
    </source>
</reference>
<keyword evidence="2" id="KW-1003">Cell membrane</keyword>
<dbReference type="PANTHER" id="PTHR32309:SF31">
    <property type="entry name" value="CAPSULAR EXOPOLYSACCHARIDE FAMILY"/>
    <property type="match status" value="1"/>
</dbReference>
<feature type="transmembrane region" description="Helical" evidence="7">
    <location>
        <begin position="451"/>
        <end position="473"/>
    </location>
</feature>
<evidence type="ECO:0000259" key="8">
    <source>
        <dbReference type="Pfam" id="PF02706"/>
    </source>
</evidence>
<feature type="transmembrane region" description="Helical" evidence="7">
    <location>
        <begin position="40"/>
        <end position="60"/>
    </location>
</feature>
<accession>A0A2D2AXE0</accession>
<evidence type="ECO:0000256" key="4">
    <source>
        <dbReference type="ARBA" id="ARBA00022989"/>
    </source>
</evidence>
<dbReference type="KEGG" id="cmb:CSW64_09830"/>
<sequence length="500" mass="54740">MASQSAWTTVPHDPPPRGGWASRPRYAPSDFVTLLWRERWLMLIVFLVIALAGAGFAFTMKKAYPAQASLLIQLGQEYVYEPRAGDAARGAVPDTSSLVQSEVEILQSAQLRERVIRKIGLAAIYPDLAKDYAPATPAEKALIMAKGVESMGKKLEVGSAPDNPVVRVGFEHDDPAMAAKVVNTLVEEYLIYRRNVLIQPGSMAMERQRVLFEDQLQQADAAYQTFLTTNDIGDFNAQKASLTQLIGQIEAQRSAAEVSLQDRQARLATLDAQLRQIAPEIGLYRDIDPAAATRLAALRLQREEMLSRYRPDSQPVRDVEAQLRQLEGAVGSGRTQTDGARRLGVNPVHQTLQTDRIQTAAEVAALQQSLATYGRQAAAATQQLQRLASIEPEFQALSMDRDVLQSSVRDFTVKERQDQAARQIAAETNDNIRIVDRAVPSTKGKSLRKPVLALALLMGLFSALCAGLIRMFLRPGLPTPASAARTLDLPVLGAARLKAA</sequence>
<dbReference type="RefSeq" id="WP_099621944.1">
    <property type="nucleotide sequence ID" value="NZ_CP024201.1"/>
</dbReference>
<evidence type="ECO:0000256" key="5">
    <source>
        <dbReference type="ARBA" id="ARBA00023136"/>
    </source>
</evidence>
<keyword evidence="5 7" id="KW-0472">Membrane</keyword>
<dbReference type="AlphaFoldDB" id="A0A2D2AXE0"/>
<dbReference type="EMBL" id="CP024201">
    <property type="protein sequence ID" value="ATQ42690.1"/>
    <property type="molecule type" value="Genomic_DNA"/>
</dbReference>
<feature type="region of interest" description="Disordered" evidence="6">
    <location>
        <begin position="1"/>
        <end position="21"/>
    </location>
</feature>
<dbReference type="Pfam" id="PF02706">
    <property type="entry name" value="Wzz"/>
    <property type="match status" value="1"/>
</dbReference>
<comment type="subcellular location">
    <subcellularLocation>
        <location evidence="1">Cell membrane</location>
        <topology evidence="1">Multi-pass membrane protein</topology>
    </subcellularLocation>
</comment>
<organism evidence="9 10">
    <name type="scientific">Caulobacter mirabilis</name>
    <dbReference type="NCBI Taxonomy" id="69666"/>
    <lineage>
        <taxon>Bacteria</taxon>
        <taxon>Pseudomonadati</taxon>
        <taxon>Pseudomonadota</taxon>
        <taxon>Alphaproteobacteria</taxon>
        <taxon>Caulobacterales</taxon>
        <taxon>Caulobacteraceae</taxon>
        <taxon>Caulobacter</taxon>
    </lineage>
</organism>
<evidence type="ECO:0000256" key="2">
    <source>
        <dbReference type="ARBA" id="ARBA00022475"/>
    </source>
</evidence>
<keyword evidence="3 7" id="KW-0812">Transmembrane</keyword>
<keyword evidence="4 7" id="KW-1133">Transmembrane helix</keyword>
<keyword evidence="10" id="KW-1185">Reference proteome</keyword>
<gene>
    <name evidence="9" type="ORF">CSW64_09830</name>
</gene>
<dbReference type="OrthoDB" id="7250902at2"/>
<evidence type="ECO:0000256" key="7">
    <source>
        <dbReference type="SAM" id="Phobius"/>
    </source>
</evidence>
<dbReference type="Proteomes" id="UP000228945">
    <property type="component" value="Chromosome"/>
</dbReference>
<evidence type="ECO:0000256" key="6">
    <source>
        <dbReference type="SAM" id="MobiDB-lite"/>
    </source>
</evidence>